<name>A0A8H8CQS2_PSICU</name>
<evidence type="ECO:0000256" key="2">
    <source>
        <dbReference type="SAM" id="MobiDB-lite"/>
    </source>
</evidence>
<dbReference type="InterPro" id="IPR011990">
    <property type="entry name" value="TPR-like_helical_dom_sf"/>
</dbReference>
<accession>A0A8H8CQS2</accession>
<dbReference type="PANTHER" id="PTHR47939">
    <property type="entry name" value="MEMBRANE-ASSOCIATED SALT-INDUCIBLE PROTEIN-LIKE"/>
    <property type="match status" value="1"/>
</dbReference>
<dbReference type="NCBIfam" id="TIGR00756">
    <property type="entry name" value="PPR"/>
    <property type="match status" value="3"/>
</dbReference>
<dbReference type="AlphaFoldDB" id="A0A8H8CQS2"/>
<dbReference type="PROSITE" id="PS51375">
    <property type="entry name" value="PPR"/>
    <property type="match status" value="2"/>
</dbReference>
<dbReference type="InterPro" id="IPR002885">
    <property type="entry name" value="PPR_rpt"/>
</dbReference>
<evidence type="ECO:0000256" key="1">
    <source>
        <dbReference type="PROSITE-ProRule" id="PRU00708"/>
    </source>
</evidence>
<dbReference type="Gene3D" id="1.25.40.10">
    <property type="entry name" value="Tetratricopeptide repeat domain"/>
    <property type="match status" value="3"/>
</dbReference>
<dbReference type="Pfam" id="PF13041">
    <property type="entry name" value="PPR_2"/>
    <property type="match status" value="1"/>
</dbReference>
<feature type="compositionally biased region" description="Basic residues" evidence="2">
    <location>
        <begin position="801"/>
        <end position="814"/>
    </location>
</feature>
<proteinExistence type="predicted"/>
<dbReference type="Pfam" id="PF01535">
    <property type="entry name" value="PPR"/>
    <property type="match status" value="2"/>
</dbReference>
<comment type="caution">
    <text evidence="3">The sequence shown here is derived from an EMBL/GenBank/DDBJ whole genome shotgun (WGS) entry which is preliminary data.</text>
</comment>
<protein>
    <submittedName>
        <fullName evidence="3">Uncharacterized protein</fullName>
    </submittedName>
</protein>
<dbReference type="PANTHER" id="PTHR47939:SF5">
    <property type="entry name" value="PENTACOTRIPEPTIDE-REPEAT REGION OF PRORP DOMAIN-CONTAINING PROTEIN"/>
    <property type="match status" value="1"/>
</dbReference>
<dbReference type="InterPro" id="IPR050667">
    <property type="entry name" value="PPR-containing_protein"/>
</dbReference>
<feature type="repeat" description="PPR" evidence="1">
    <location>
        <begin position="675"/>
        <end position="709"/>
    </location>
</feature>
<evidence type="ECO:0000313" key="3">
    <source>
        <dbReference type="EMBL" id="KAG5174245.1"/>
    </source>
</evidence>
<feature type="repeat" description="PPR" evidence="1">
    <location>
        <begin position="640"/>
        <end position="674"/>
    </location>
</feature>
<reference evidence="3" key="1">
    <citation type="submission" date="2021-02" db="EMBL/GenBank/DDBJ databases">
        <title>Psilocybe cubensis genome.</title>
        <authorList>
            <person name="Mckernan K.J."/>
            <person name="Crawford S."/>
            <person name="Trippe A."/>
            <person name="Kane L.T."/>
            <person name="Mclaughlin S."/>
        </authorList>
    </citation>
    <scope>NUCLEOTIDE SEQUENCE [LARGE SCALE GENOMIC DNA]</scope>
    <source>
        <strain evidence="3">MGC-MH-2018</strain>
    </source>
</reference>
<dbReference type="EMBL" id="JAFIQS010000001">
    <property type="protein sequence ID" value="KAG5174245.1"/>
    <property type="molecule type" value="Genomic_DNA"/>
</dbReference>
<feature type="region of interest" description="Disordered" evidence="2">
    <location>
        <begin position="801"/>
        <end position="827"/>
    </location>
</feature>
<dbReference type="OrthoDB" id="185373at2759"/>
<sequence>MLRRAFLAQNRHLESTISKCILLSHYATPSLVQGSRFASRLPVRKHLTSIPETSQISEYTTNLQRYYIYTPTPRDFIRIMAALESYQPLEKILRLIKNSPSLAQFFSNRRNVREVAKELARSPKPHRSIDILNLAYHLGHTLNPGAYESVAFHLAQSRNWDMILGVVGAARKHVGHTTLRLLNWRALALMESQRYASLRRILDEFKSASLAPIRRTYHIMLSGCLRNQDMAGAKHTLQLMRESGIPMDSTTHALINNSYRKFGVDLQIRNNALVSLPNLVPHRRTAVINSMIQSALDRDDMSATFHLLSLFGDKNVFRALSLASPEFALGQVQPNSVDIPSLPNLDMKPNSDTFALFMNYCIRNLHPEGSLGIAKQSLLLGIPPSPSLVTSLVHTYFQQERGDDAINMLSRLTAGPKAQVWTALRVDSNSQRDPEFSLQGFAPLSLTTRIFNALLKGVLYRQGLSCVPIVFSLMHANHVRPNSRTIEILLSYMNQVNIPHPRTFFQVLRALTVESHVRPSIQHLHIIVSRIFRDERAMVIRSAWAPRFSRRLAPHQGYRKRITLLGTTDVFDPLAGIELGKHLSYRASARPAIQSLTAHEVKSDSAMVFLRIRRQSVLHSDVESAHRFLQTLMARGMHPNAYHFGALIEGYALAGNFSSALDVMKSASDSGVQPNAVMYTHLISAYARRQDPKSAVSMFKAMISHGIVPDVASIDAVVSAFHAKRDENTARDLLKTLWTYIQPFPESLASADLPTMLTHFRSINPTSKKAKFSFNKRIETYLQVRKIIRAYRKYFGTHPHTQRMLRRRRARRQLSAKSTDGKLCPPK</sequence>
<gene>
    <name evidence="3" type="ORF">JR316_000903</name>
</gene>
<organism evidence="3">
    <name type="scientific">Psilocybe cubensis</name>
    <name type="common">Psychedelic mushroom</name>
    <name type="synonym">Stropharia cubensis</name>
    <dbReference type="NCBI Taxonomy" id="181762"/>
    <lineage>
        <taxon>Eukaryota</taxon>
        <taxon>Fungi</taxon>
        <taxon>Dikarya</taxon>
        <taxon>Basidiomycota</taxon>
        <taxon>Agaricomycotina</taxon>
        <taxon>Agaricomycetes</taxon>
        <taxon>Agaricomycetidae</taxon>
        <taxon>Agaricales</taxon>
        <taxon>Agaricineae</taxon>
        <taxon>Strophariaceae</taxon>
        <taxon>Psilocybe</taxon>
    </lineage>
</organism>